<feature type="compositionally biased region" description="Low complexity" evidence="1">
    <location>
        <begin position="179"/>
        <end position="194"/>
    </location>
</feature>
<accession>A0A9E7GAE1</accession>
<feature type="region of interest" description="Disordered" evidence="1">
    <location>
        <begin position="178"/>
        <end position="218"/>
    </location>
</feature>
<gene>
    <name evidence="4" type="ORF">MUK42_07537</name>
    <name evidence="3" type="ORF">MUK42_32078</name>
</gene>
<keyword evidence="5" id="KW-1185">Reference proteome</keyword>
<evidence type="ECO:0000313" key="5">
    <source>
        <dbReference type="Proteomes" id="UP001055439"/>
    </source>
</evidence>
<dbReference type="EMBL" id="CP097508">
    <property type="protein sequence ID" value="URE11997.1"/>
    <property type="molecule type" value="Genomic_DNA"/>
</dbReference>
<evidence type="ECO:0000256" key="2">
    <source>
        <dbReference type="SAM" id="Phobius"/>
    </source>
</evidence>
<feature type="compositionally biased region" description="Low complexity" evidence="1">
    <location>
        <begin position="204"/>
        <end position="213"/>
    </location>
</feature>
<dbReference type="Proteomes" id="UP001055439">
    <property type="component" value="Chromosome 6"/>
</dbReference>
<sequence length="333" mass="35732">MRQEINQARRLTDVDGLAPEPNGGRPRTPSSHPTTPVAANSCGTHLEIHRIPRASSSTSPTPSIGKASTSACTPSISASHRSLSNGHDLVSRLYIPLARACLSPQLGGQVEKTTVPIIHTHPSFCPEMDLLDVRPLEAVAFRLYSLPGAAAGSVWAWAAVLAAALGLWGIRTVGTKSDASPLSHSAPRSSSPQQPAIPSPAVPAEPATPQAEPTNREDYWMIARPTGCRVEEASATKARFAAYYHGASCNGCGAVEEDECDEGEDGGARGVECGVAAPWNQGWRWEGLTVRRRWDLGWYRYQDMTALNGSVVRLWDGADCDLTARRRLPQNLI</sequence>
<dbReference type="EMBL" id="CP097508">
    <property type="protein sequence ID" value="URE11381.1"/>
    <property type="molecule type" value="Genomic_DNA"/>
</dbReference>
<dbReference type="PANTHER" id="PTHR36369:SF1">
    <property type="entry name" value="TRANSMEMBRANE PROTEIN"/>
    <property type="match status" value="1"/>
</dbReference>
<dbReference type="AlphaFoldDB" id="A0A9E7GAE1"/>
<dbReference type="PANTHER" id="PTHR36369">
    <property type="entry name" value="TRANSMEMBRANE PROTEIN"/>
    <property type="match status" value="1"/>
</dbReference>
<evidence type="ECO:0000313" key="3">
    <source>
        <dbReference type="EMBL" id="URE11381.1"/>
    </source>
</evidence>
<keyword evidence="2" id="KW-0812">Transmembrane</keyword>
<keyword evidence="2" id="KW-1133">Transmembrane helix</keyword>
<evidence type="ECO:0000313" key="4">
    <source>
        <dbReference type="EMBL" id="URE11997.1"/>
    </source>
</evidence>
<feature type="region of interest" description="Disordered" evidence="1">
    <location>
        <begin position="1"/>
        <end position="79"/>
    </location>
</feature>
<protein>
    <submittedName>
        <fullName evidence="3">Uncharacterized protein</fullName>
    </submittedName>
</protein>
<keyword evidence="2" id="KW-0472">Membrane</keyword>
<name>A0A9E7GAE1_9LILI</name>
<dbReference type="OrthoDB" id="780142at2759"/>
<organism evidence="3 5">
    <name type="scientific">Musa troglodytarum</name>
    <name type="common">fe'i banana</name>
    <dbReference type="NCBI Taxonomy" id="320322"/>
    <lineage>
        <taxon>Eukaryota</taxon>
        <taxon>Viridiplantae</taxon>
        <taxon>Streptophyta</taxon>
        <taxon>Embryophyta</taxon>
        <taxon>Tracheophyta</taxon>
        <taxon>Spermatophyta</taxon>
        <taxon>Magnoliopsida</taxon>
        <taxon>Liliopsida</taxon>
        <taxon>Zingiberales</taxon>
        <taxon>Musaceae</taxon>
        <taxon>Musa</taxon>
    </lineage>
</organism>
<proteinExistence type="predicted"/>
<feature type="compositionally biased region" description="Polar residues" evidence="1">
    <location>
        <begin position="66"/>
        <end position="79"/>
    </location>
</feature>
<feature type="compositionally biased region" description="Low complexity" evidence="1">
    <location>
        <begin position="25"/>
        <end position="36"/>
    </location>
</feature>
<feature type="transmembrane region" description="Helical" evidence="2">
    <location>
        <begin position="143"/>
        <end position="170"/>
    </location>
</feature>
<evidence type="ECO:0000256" key="1">
    <source>
        <dbReference type="SAM" id="MobiDB-lite"/>
    </source>
</evidence>
<reference evidence="3" key="1">
    <citation type="submission" date="2022-05" db="EMBL/GenBank/DDBJ databases">
        <title>The Musa troglodytarum L. genome provides insights into the mechanism of non-climacteric behaviour and enrichment of carotenoids.</title>
        <authorList>
            <person name="Wang J."/>
        </authorList>
    </citation>
    <scope>NUCLEOTIDE SEQUENCE</scope>
    <source>
        <tissue evidence="3">Leaf</tissue>
    </source>
</reference>